<accession>A0A2H4IZR8</accession>
<reference evidence="1" key="1">
    <citation type="submission" date="2017-06" db="EMBL/GenBank/DDBJ databases">
        <title>Novel phages from South African skin metaviromes.</title>
        <authorList>
            <person name="van Zyl L.J."/>
            <person name="Abrahams Y."/>
            <person name="Stander E.A."/>
            <person name="Kirby B.M."/>
            <person name="Clavaud C."/>
            <person name="Farcet C."/>
            <person name="Breton L."/>
            <person name="Trindade M.I."/>
        </authorList>
    </citation>
    <scope>NUCLEOTIDE SEQUENCE</scope>
</reference>
<dbReference type="EMBL" id="MF417871">
    <property type="protein sequence ID" value="ASN68105.1"/>
    <property type="molecule type" value="Genomic_DNA"/>
</dbReference>
<dbReference type="InterPro" id="IPR022555">
    <property type="entry name" value="DUF2577"/>
</dbReference>
<name>A0A2H4IZR8_9CAUD</name>
<sequence length="139" mass="15380">MTQLPLEGDAFSKLNGLFSEGTNAADRAAKIELATVTSSAPDLEIKLDADGLTLDKDSIIVAEHLTRHDRIVTIDHVEGEQRDLGDKTVTNISAPKTDSYKHSYVKLTFEDVLKSGDRVLVACLDADMTYIILDRARWY</sequence>
<organism evidence="1">
    <name type="scientific">uncultured Caudovirales phage</name>
    <dbReference type="NCBI Taxonomy" id="2100421"/>
    <lineage>
        <taxon>Viruses</taxon>
        <taxon>Duplodnaviria</taxon>
        <taxon>Heunggongvirae</taxon>
        <taxon>Uroviricota</taxon>
        <taxon>Caudoviricetes</taxon>
        <taxon>Peduoviridae</taxon>
        <taxon>Maltschvirus</taxon>
        <taxon>Maltschvirus maltsch</taxon>
    </lineage>
</organism>
<gene>
    <name evidence="1" type="ORF">8F11_70</name>
</gene>
<evidence type="ECO:0008006" key="2">
    <source>
        <dbReference type="Google" id="ProtNLM"/>
    </source>
</evidence>
<proteinExistence type="predicted"/>
<dbReference type="Pfam" id="PF10844">
    <property type="entry name" value="DUF2577"/>
    <property type="match status" value="1"/>
</dbReference>
<protein>
    <recommendedName>
        <fullName evidence="2">DUF2577 domain-containing protein</fullName>
    </recommendedName>
</protein>
<evidence type="ECO:0000313" key="1">
    <source>
        <dbReference type="EMBL" id="ASN68105.1"/>
    </source>
</evidence>